<accession>A0A7E4UWP6</accession>
<dbReference type="WBParaSite" id="Pan_g13743.t1">
    <property type="protein sequence ID" value="Pan_g13743.t1"/>
    <property type="gene ID" value="Pan_g13743"/>
</dbReference>
<proteinExistence type="predicted"/>
<dbReference type="Proteomes" id="UP000492821">
    <property type="component" value="Unassembled WGS sequence"/>
</dbReference>
<sequence length="103" mass="11861">MMKTDDELFIRDTVLFANTVESVISLQPEEDKKRKIPPVTIPKIKWHNKITCIMYHPLSRIIHKPDKPYEEDFRLIVRTKETVMKAAEKKAAAAAAAAARDKE</sequence>
<dbReference type="AlphaFoldDB" id="A0A7E4UWP6"/>
<name>A0A7E4UWP6_PANRE</name>
<reference evidence="1" key="1">
    <citation type="journal article" date="2013" name="Genetics">
        <title>The draft genome and transcriptome of Panagrellus redivivus are shaped by the harsh demands of a free-living lifestyle.</title>
        <authorList>
            <person name="Srinivasan J."/>
            <person name="Dillman A.R."/>
            <person name="Macchietto M.G."/>
            <person name="Heikkinen L."/>
            <person name="Lakso M."/>
            <person name="Fracchia K.M."/>
            <person name="Antoshechkin I."/>
            <person name="Mortazavi A."/>
            <person name="Wong G."/>
            <person name="Sternberg P.W."/>
        </authorList>
    </citation>
    <scope>NUCLEOTIDE SEQUENCE [LARGE SCALE GENOMIC DNA]</scope>
    <source>
        <strain evidence="1">MT8872</strain>
    </source>
</reference>
<keyword evidence="1" id="KW-1185">Reference proteome</keyword>
<evidence type="ECO:0000313" key="1">
    <source>
        <dbReference type="Proteomes" id="UP000492821"/>
    </source>
</evidence>
<protein>
    <submittedName>
        <fullName evidence="2">Signal recognition particle protein</fullName>
    </submittedName>
</protein>
<reference evidence="2" key="2">
    <citation type="submission" date="2020-10" db="UniProtKB">
        <authorList>
            <consortium name="WormBaseParasite"/>
        </authorList>
    </citation>
    <scope>IDENTIFICATION</scope>
</reference>
<organism evidence="1 2">
    <name type="scientific">Panagrellus redivivus</name>
    <name type="common">Microworm</name>
    <dbReference type="NCBI Taxonomy" id="6233"/>
    <lineage>
        <taxon>Eukaryota</taxon>
        <taxon>Metazoa</taxon>
        <taxon>Ecdysozoa</taxon>
        <taxon>Nematoda</taxon>
        <taxon>Chromadorea</taxon>
        <taxon>Rhabditida</taxon>
        <taxon>Tylenchina</taxon>
        <taxon>Panagrolaimomorpha</taxon>
        <taxon>Panagrolaimoidea</taxon>
        <taxon>Panagrolaimidae</taxon>
        <taxon>Panagrellus</taxon>
    </lineage>
</organism>
<evidence type="ECO:0000313" key="2">
    <source>
        <dbReference type="WBParaSite" id="Pan_g13743.t1"/>
    </source>
</evidence>